<dbReference type="RefSeq" id="WP_341598011.1">
    <property type="nucleotide sequence ID" value="NZ_JBAKAZ010000033.1"/>
</dbReference>
<dbReference type="InterPro" id="IPR007443">
    <property type="entry name" value="LpoA"/>
</dbReference>
<dbReference type="SUPFAM" id="SSF53822">
    <property type="entry name" value="Periplasmic binding protein-like I"/>
    <property type="match status" value="1"/>
</dbReference>
<keyword evidence="6" id="KW-0998">Cell outer membrane</keyword>
<evidence type="ECO:0000256" key="7">
    <source>
        <dbReference type="ARBA" id="ARBA00023288"/>
    </source>
</evidence>
<keyword evidence="10" id="KW-1185">Reference proteome</keyword>
<dbReference type="PANTHER" id="PTHR38038:SF1">
    <property type="entry name" value="PENICILLIN-BINDING PROTEIN ACTIVATOR LPOA"/>
    <property type="match status" value="1"/>
</dbReference>
<evidence type="ECO:0000256" key="1">
    <source>
        <dbReference type="ARBA" id="ARBA00022729"/>
    </source>
</evidence>
<dbReference type="PANTHER" id="PTHR38038">
    <property type="entry name" value="PENICILLIN-BINDING PROTEIN ACTIVATOR LPOA"/>
    <property type="match status" value="1"/>
</dbReference>
<keyword evidence="2" id="KW-0133">Cell shape</keyword>
<keyword evidence="4" id="KW-0472">Membrane</keyword>
<feature type="signal peptide" evidence="8">
    <location>
        <begin position="1"/>
        <end position="24"/>
    </location>
</feature>
<keyword evidence="5" id="KW-0564">Palmitate</keyword>
<evidence type="ECO:0000256" key="4">
    <source>
        <dbReference type="ARBA" id="ARBA00023136"/>
    </source>
</evidence>
<keyword evidence="1 8" id="KW-0732">Signal</keyword>
<reference evidence="9 10" key="1">
    <citation type="submission" date="2024-02" db="EMBL/GenBank/DDBJ databases">
        <title>Bacteria isolated from the canopy kelp, Nereocystis luetkeana.</title>
        <authorList>
            <person name="Pfister C.A."/>
            <person name="Younker I.T."/>
            <person name="Light S.H."/>
        </authorList>
    </citation>
    <scope>NUCLEOTIDE SEQUENCE [LARGE SCALE GENOMIC DNA]</scope>
    <source>
        <strain evidence="9 10">TI.1.05</strain>
    </source>
</reference>
<keyword evidence="7" id="KW-0449">Lipoprotein</keyword>
<protein>
    <submittedName>
        <fullName evidence="9">Penicillin-binding protein activator</fullName>
    </submittedName>
</protein>
<evidence type="ECO:0000256" key="6">
    <source>
        <dbReference type="ARBA" id="ARBA00023237"/>
    </source>
</evidence>
<evidence type="ECO:0000256" key="5">
    <source>
        <dbReference type="ARBA" id="ARBA00023139"/>
    </source>
</evidence>
<gene>
    <name evidence="9" type="ORF">V6256_09680</name>
</gene>
<evidence type="ECO:0000256" key="3">
    <source>
        <dbReference type="ARBA" id="ARBA00022984"/>
    </source>
</evidence>
<dbReference type="Gene3D" id="3.40.50.2300">
    <property type="match status" value="2"/>
</dbReference>
<evidence type="ECO:0000313" key="9">
    <source>
        <dbReference type="EMBL" id="MEL0629878.1"/>
    </source>
</evidence>
<organism evidence="9 10">
    <name type="scientific">Psychromonas aquatilis</name>
    <dbReference type="NCBI Taxonomy" id="2005072"/>
    <lineage>
        <taxon>Bacteria</taxon>
        <taxon>Pseudomonadati</taxon>
        <taxon>Pseudomonadota</taxon>
        <taxon>Gammaproteobacteria</taxon>
        <taxon>Alteromonadales</taxon>
        <taxon>Psychromonadaceae</taxon>
        <taxon>Psychromonas</taxon>
    </lineage>
</organism>
<evidence type="ECO:0000313" key="10">
    <source>
        <dbReference type="Proteomes" id="UP001369082"/>
    </source>
</evidence>
<evidence type="ECO:0000256" key="8">
    <source>
        <dbReference type="SAM" id="SignalP"/>
    </source>
</evidence>
<dbReference type="Gene3D" id="1.25.40.650">
    <property type="match status" value="1"/>
</dbReference>
<proteinExistence type="predicted"/>
<dbReference type="Pfam" id="PF04348">
    <property type="entry name" value="LppC"/>
    <property type="match status" value="2"/>
</dbReference>
<dbReference type="CDD" id="cd06339">
    <property type="entry name" value="PBP1_YraM_LppC_lipoprotein-like"/>
    <property type="match status" value="1"/>
</dbReference>
<dbReference type="InterPro" id="IPR011990">
    <property type="entry name" value="TPR-like_helical_dom_sf"/>
</dbReference>
<evidence type="ECO:0000256" key="2">
    <source>
        <dbReference type="ARBA" id="ARBA00022960"/>
    </source>
</evidence>
<dbReference type="Proteomes" id="UP001369082">
    <property type="component" value="Unassembled WGS sequence"/>
</dbReference>
<sequence>MTIVNLTKRTAHFSFMALSILLIAACTTIGNEDDAPTLFTDFSQSADFALQKSEILTDPAKTEWALVTIQALTREGQYDIANSMIEELDTTKLTVQQQNHLLLLRAENNYAQNKIDSTLEIMKRIDKNAISKEATVHYLKLKAQLHIRQQETQQAVDTLLTLTPLLTVKEEQQYYNDTLLTQLSMLPSSTLDEQTEQKLPTASLSDQEMFVKGWYSLGSVYQRYKLRTNQLIQGVETWKGIYPNHPVINLMPTQLLNLSEAQPYTPNKIAILLPLTGRFKKPAQALQYGISNAFYNQTSLQNEQYANESSNPEQSEIVITGQFKTTPPNLSFFDTNKMTMQEIADQLHEQEFDFVVGPLLKPNIEHFLPLVTDIPVLALNSFPLDATGQASMTSSIHYAFPLSPEDEAEQAAELMFQNHHKMPLVFAPQSDFGKRASAAFEARWKALLDENNSNATNAVTYFYTKDVNYKNFLGKALKTDVSRRRAEQMKKMSAGRLKALAKNRGNTDGIYIIGKRSNIIFFKSFMSVVVNPYAKKIPLYASSRSHEMDLTNTQDKELEGLTFSDVSFLVNEDGEVNKKIQSIWPKQRYSTLRLFALGYDGYSLIDQLKHLQVIEGYQYQGLVGELNLDNNNTVNSHLTWATYDEDGELIEVTTPTSIK</sequence>
<accession>A0ABU9GRD2</accession>
<dbReference type="EMBL" id="JBAKAZ010000033">
    <property type="protein sequence ID" value="MEL0629878.1"/>
    <property type="molecule type" value="Genomic_DNA"/>
</dbReference>
<dbReference type="Gene3D" id="1.25.40.10">
    <property type="entry name" value="Tetratricopeptide repeat domain"/>
    <property type="match status" value="1"/>
</dbReference>
<dbReference type="InterPro" id="IPR028082">
    <property type="entry name" value="Peripla_BP_I"/>
</dbReference>
<feature type="chain" id="PRO_5045177179" evidence="8">
    <location>
        <begin position="25"/>
        <end position="659"/>
    </location>
</feature>
<comment type="caution">
    <text evidence="9">The sequence shown here is derived from an EMBL/GenBank/DDBJ whole genome shotgun (WGS) entry which is preliminary data.</text>
</comment>
<name>A0ABU9GRD2_9GAMM</name>
<keyword evidence="3" id="KW-0573">Peptidoglycan synthesis</keyword>